<feature type="region of interest" description="Disordered" evidence="1">
    <location>
        <begin position="131"/>
        <end position="151"/>
    </location>
</feature>
<accession>A0ABV8IW55</accession>
<sequence>MPLRIGIDAAGQLAGDGVELPVTARDGRVRLPDLVLEPAGGSVWLLGVEPAAAGVDGAVAGRIAKGWGVTSQELTGRIVLAGDTVDWPGTATATITVVVYFHEKELNGNWVSHHTSQSIGFVLRHAAGPQPASTTATVAGEQPEAAAEPEEDPKFHHGVLAVDFGTTASTATLWDQWVFRTPVLPASQNAVLRDEIIALLQSRPDPRDRVATAWERLRDDVAARCLPAGTEPGTVENLIWALQRERGTDTPLLRQVLLVLDTSLPSLPPILAEWLADRMQAAYGEAFRAPAPDRSQLHQVPLGPGGEPIVDSTVSVSGKNGALTVRLGQPLTVTGDDDSLVLAGLKRHLGRSEAEALEKRGIKTDDVIARAIAQLIDGANKFTGEQRKMDQRPINKVVVTYPTAAPGAVRRRLRDLVASAAGVTEVNITYDEAVAAAFFVLMRELGSHLEIGVEALRARMRPTGNSGARTENVLVIDIGGGTTDIALFTFDLYDMSPVTTIRVPEHLQGKVYKVVPTLRGTNGRENRGGDYLTLGVYHWIKAVLADALLVAGPQEGGRSWLDDAVRRINKAGIWDADHYRPGALVEEELVHLRSGDGWAQDGSEGLAHRPGVELAAPTHWKQRPASRPTFHLLWKLAELAKTDHLGAGLPFELTAERLAPVLRSMAAATGADPAVAERLLTALPLPLTLQPDVFEQIARPALSRIARLAVGLVHSRFQSGQQPIDRLILTGRASRLPLVEQVIGEEFADAAAKASLIEWNPAALVVDLRSAKSATSIGAAWVERMRRVTVHDRDALDIVTRGATEISVDVDNIFQTLPATFGMTEQEYSRPVLPANAPFNEVGRDGGVCRRAYLGALRTTMLINRVIDGDEEHKQWGARDLSDIVRGQNYQLAQAAVDARHSISDRSADEWMAGIHTVVEIDQMLDLTLHLWRDRDRPRPAGSDPTPSYVVPADGGLDLMKPKGRLASLFSGRTPDVEDLAARVVLRDGAGDEMVTTWVFRAAETDARVELTEEFATAQSLSGAFRAGVVSPRPLPPPGKDGWTFFLRAGEDVDMIGTLPARNYSGEWYATVDADGNLRVGPGRPEYLRADGLAEMDAHPGAVYSTPMDPGAEKDITSDPYNGEQ</sequence>
<dbReference type="Proteomes" id="UP001595867">
    <property type="component" value="Unassembled WGS sequence"/>
</dbReference>
<keyword evidence="3" id="KW-1185">Reference proteome</keyword>
<dbReference type="InterPro" id="IPR043129">
    <property type="entry name" value="ATPase_NBD"/>
</dbReference>
<dbReference type="Gene3D" id="3.30.420.40">
    <property type="match status" value="2"/>
</dbReference>
<dbReference type="RefSeq" id="WP_378067518.1">
    <property type="nucleotide sequence ID" value="NZ_JBHSBL010000015.1"/>
</dbReference>
<proteinExistence type="predicted"/>
<evidence type="ECO:0000256" key="1">
    <source>
        <dbReference type="SAM" id="MobiDB-lite"/>
    </source>
</evidence>
<name>A0ABV8IW55_9ACTN</name>
<gene>
    <name evidence="2" type="ORF">ACFO0C_16580</name>
</gene>
<comment type="caution">
    <text evidence="2">The sequence shown here is derived from an EMBL/GenBank/DDBJ whole genome shotgun (WGS) entry which is preliminary data.</text>
</comment>
<dbReference type="PANTHER" id="PTHR42749:SF1">
    <property type="entry name" value="CELL SHAPE-DETERMINING PROTEIN MREB"/>
    <property type="match status" value="1"/>
</dbReference>
<dbReference type="EMBL" id="JBHSBL010000015">
    <property type="protein sequence ID" value="MFC4066553.1"/>
    <property type="molecule type" value="Genomic_DNA"/>
</dbReference>
<dbReference type="SUPFAM" id="SSF53067">
    <property type="entry name" value="Actin-like ATPase domain"/>
    <property type="match status" value="1"/>
</dbReference>
<feature type="region of interest" description="Disordered" evidence="1">
    <location>
        <begin position="1100"/>
        <end position="1125"/>
    </location>
</feature>
<reference evidence="3" key="1">
    <citation type="journal article" date="2019" name="Int. J. Syst. Evol. Microbiol.">
        <title>The Global Catalogue of Microorganisms (GCM) 10K type strain sequencing project: providing services to taxonomists for standard genome sequencing and annotation.</title>
        <authorList>
            <consortium name="The Broad Institute Genomics Platform"/>
            <consortium name="The Broad Institute Genome Sequencing Center for Infectious Disease"/>
            <person name="Wu L."/>
            <person name="Ma J."/>
        </authorList>
    </citation>
    <scope>NUCLEOTIDE SEQUENCE [LARGE SCALE GENOMIC DNA]</scope>
    <source>
        <strain evidence="3">TBRC 5832</strain>
    </source>
</reference>
<evidence type="ECO:0000313" key="3">
    <source>
        <dbReference type="Proteomes" id="UP001595867"/>
    </source>
</evidence>
<evidence type="ECO:0000313" key="2">
    <source>
        <dbReference type="EMBL" id="MFC4066553.1"/>
    </source>
</evidence>
<dbReference type="PANTHER" id="PTHR42749">
    <property type="entry name" value="CELL SHAPE-DETERMINING PROTEIN MREB"/>
    <property type="match status" value="1"/>
</dbReference>
<organism evidence="2 3">
    <name type="scientific">Actinoplanes subglobosus</name>
    <dbReference type="NCBI Taxonomy" id="1547892"/>
    <lineage>
        <taxon>Bacteria</taxon>
        <taxon>Bacillati</taxon>
        <taxon>Actinomycetota</taxon>
        <taxon>Actinomycetes</taxon>
        <taxon>Micromonosporales</taxon>
        <taxon>Micromonosporaceae</taxon>
        <taxon>Actinoplanes</taxon>
    </lineage>
</organism>
<protein>
    <submittedName>
        <fullName evidence="2">Uncharacterized protein</fullName>
    </submittedName>
</protein>